<evidence type="ECO:0000256" key="6">
    <source>
        <dbReference type="ARBA" id="ARBA00022840"/>
    </source>
</evidence>
<keyword evidence="5 9" id="KW-0418">Kinase</keyword>
<comment type="caution">
    <text evidence="9">The sequence shown here is derived from an EMBL/GenBank/DDBJ whole genome shotgun (WGS) entry which is preliminary data.</text>
</comment>
<evidence type="ECO:0000256" key="1">
    <source>
        <dbReference type="ARBA" id="ARBA00005051"/>
    </source>
</evidence>
<comment type="pathway">
    <text evidence="1">Cofactor biosynthesis; tetrahydrofolate biosynthesis; 2-amino-4-hydroxy-6-hydroxymethyl-7,8-dihydropteridine diphosphate from 7,8-dihydroneopterin triphosphate: step 4/4.</text>
</comment>
<evidence type="ECO:0000313" key="10">
    <source>
        <dbReference type="Proteomes" id="UP000215215"/>
    </source>
</evidence>
<dbReference type="GO" id="GO:0003848">
    <property type="term" value="F:2-amino-4-hydroxy-6-hydroxymethyldihydropteridine diphosphokinase activity"/>
    <property type="evidence" value="ECO:0007669"/>
    <property type="project" value="UniProtKB-EC"/>
</dbReference>
<reference evidence="9 10" key="1">
    <citation type="submission" date="2017-07" db="EMBL/GenBank/DDBJ databases">
        <title>Recovery of genomes from metagenomes via a dereplication, aggregation, and scoring strategy.</title>
        <authorList>
            <person name="Sieber C.M."/>
            <person name="Probst A.J."/>
            <person name="Sharrar A."/>
            <person name="Thomas B.C."/>
            <person name="Hess M."/>
            <person name="Tringe S.G."/>
            <person name="Banfield J.F."/>
        </authorList>
    </citation>
    <scope>NUCLEOTIDE SEQUENCE [LARGE SCALE GENOMIC DNA]</scope>
    <source>
        <strain evidence="9">JGI_Cruoil_03_44_89</strain>
    </source>
</reference>
<keyword evidence="7" id="KW-0289">Folate biosynthesis</keyword>
<dbReference type="GO" id="GO:0046654">
    <property type="term" value="P:tetrahydrofolate biosynthetic process"/>
    <property type="evidence" value="ECO:0007669"/>
    <property type="project" value="UniProtKB-UniPathway"/>
</dbReference>
<dbReference type="PROSITE" id="PS00794">
    <property type="entry name" value="HPPK"/>
    <property type="match status" value="1"/>
</dbReference>
<keyword evidence="6" id="KW-0067">ATP-binding</keyword>
<evidence type="ECO:0000256" key="7">
    <source>
        <dbReference type="ARBA" id="ARBA00022909"/>
    </source>
</evidence>
<dbReference type="PANTHER" id="PTHR43071">
    <property type="entry name" value="2-AMINO-4-HYDROXY-6-HYDROXYMETHYLDIHYDROPTERIDINE PYROPHOSPHOKINASE"/>
    <property type="match status" value="1"/>
</dbReference>
<protein>
    <recommendedName>
        <fullName evidence="2">2-amino-4-hydroxy-6-hydroxymethyldihydropteridine diphosphokinase</fullName>
        <ecNumber evidence="2">2.7.6.3</ecNumber>
    </recommendedName>
</protein>
<evidence type="ECO:0000256" key="4">
    <source>
        <dbReference type="ARBA" id="ARBA00022741"/>
    </source>
</evidence>
<proteinExistence type="predicted"/>
<name>A0A235BZJ9_UNCW3</name>
<dbReference type="GO" id="GO:0005524">
    <property type="term" value="F:ATP binding"/>
    <property type="evidence" value="ECO:0007669"/>
    <property type="project" value="UniProtKB-KW"/>
</dbReference>
<evidence type="ECO:0000313" key="9">
    <source>
        <dbReference type="EMBL" id="OYD17589.1"/>
    </source>
</evidence>
<evidence type="ECO:0000256" key="3">
    <source>
        <dbReference type="ARBA" id="ARBA00022679"/>
    </source>
</evidence>
<feature type="domain" description="7,8-dihydro-6-hydroxymethylpterin-pyrophosphokinase" evidence="8">
    <location>
        <begin position="86"/>
        <end position="97"/>
    </location>
</feature>
<dbReference type="NCBIfam" id="TIGR01498">
    <property type="entry name" value="folK"/>
    <property type="match status" value="1"/>
</dbReference>
<evidence type="ECO:0000256" key="2">
    <source>
        <dbReference type="ARBA" id="ARBA00013253"/>
    </source>
</evidence>
<keyword evidence="4" id="KW-0547">Nucleotide-binding</keyword>
<dbReference type="InterPro" id="IPR000550">
    <property type="entry name" value="Hppk"/>
</dbReference>
<dbReference type="EC" id="2.7.6.3" evidence="2"/>
<gene>
    <name evidence="9" type="primary">folK</name>
    <name evidence="9" type="ORF">CH333_00230</name>
</gene>
<evidence type="ECO:0000256" key="5">
    <source>
        <dbReference type="ARBA" id="ARBA00022777"/>
    </source>
</evidence>
<dbReference type="SUPFAM" id="SSF55083">
    <property type="entry name" value="6-hydroxymethyl-7,8-dihydropterin pyrophosphokinase, HPPK"/>
    <property type="match status" value="1"/>
</dbReference>
<evidence type="ECO:0000259" key="8">
    <source>
        <dbReference type="PROSITE" id="PS00794"/>
    </source>
</evidence>
<sequence>MLTYLSLGSNLGEKLFNLKEAAKSLSNYGRIVKASSVYETEPVTESPQPMFLNCVLEYDFSSGSPFELLRYIHGIETRLGRERDERSGPRTIDIDILFFGDMVINAPGIVIPHPRLAERLFVLIPLKEIAPLLIHPKEKVSILELYNKIHESNYYFEKYADPIQ</sequence>
<dbReference type="InterPro" id="IPR035907">
    <property type="entry name" value="Hppk_sf"/>
</dbReference>
<organism evidence="9 10">
    <name type="scientific">candidate division WOR-3 bacterium JGI_Cruoil_03_44_89</name>
    <dbReference type="NCBI Taxonomy" id="1973748"/>
    <lineage>
        <taxon>Bacteria</taxon>
        <taxon>Bacteria division WOR-3</taxon>
    </lineage>
</organism>
<dbReference type="PANTHER" id="PTHR43071:SF1">
    <property type="entry name" value="2-AMINO-4-HYDROXY-6-HYDROXYMETHYLDIHYDROPTERIDINE PYROPHOSPHOKINASE"/>
    <property type="match status" value="1"/>
</dbReference>
<dbReference type="GO" id="GO:0046656">
    <property type="term" value="P:folic acid biosynthetic process"/>
    <property type="evidence" value="ECO:0007669"/>
    <property type="project" value="UniProtKB-KW"/>
</dbReference>
<dbReference type="Gene3D" id="3.30.70.560">
    <property type="entry name" value="7,8-Dihydro-6-hydroxymethylpterin-pyrophosphokinase HPPK"/>
    <property type="match status" value="1"/>
</dbReference>
<dbReference type="Proteomes" id="UP000215215">
    <property type="component" value="Unassembled WGS sequence"/>
</dbReference>
<dbReference type="UniPathway" id="UPA00077">
    <property type="reaction ID" value="UER00155"/>
</dbReference>
<dbReference type="AlphaFoldDB" id="A0A235BZJ9"/>
<dbReference type="GO" id="GO:0016301">
    <property type="term" value="F:kinase activity"/>
    <property type="evidence" value="ECO:0007669"/>
    <property type="project" value="UniProtKB-KW"/>
</dbReference>
<dbReference type="Pfam" id="PF01288">
    <property type="entry name" value="HPPK"/>
    <property type="match status" value="1"/>
</dbReference>
<accession>A0A235BZJ9</accession>
<dbReference type="CDD" id="cd00483">
    <property type="entry name" value="HPPK"/>
    <property type="match status" value="1"/>
</dbReference>
<dbReference type="EMBL" id="NOZQ01000003">
    <property type="protein sequence ID" value="OYD17589.1"/>
    <property type="molecule type" value="Genomic_DNA"/>
</dbReference>
<keyword evidence="3" id="KW-0808">Transferase</keyword>